<feature type="transmembrane region" description="Helical" evidence="9">
    <location>
        <begin position="103"/>
        <end position="126"/>
    </location>
</feature>
<dbReference type="PANTHER" id="PTHR23294">
    <property type="entry name" value="ET TRANSLATION PRODUCT-RELATED"/>
    <property type="match status" value="1"/>
</dbReference>
<evidence type="ECO:0000256" key="5">
    <source>
        <dbReference type="ARBA" id="ARBA00023136"/>
    </source>
</evidence>
<keyword evidence="5 9" id="KW-0472">Membrane</keyword>
<evidence type="ECO:0000256" key="6">
    <source>
        <dbReference type="ARBA" id="ARBA00023180"/>
    </source>
</evidence>
<reference evidence="11" key="1">
    <citation type="submission" date="2015-11" db="EMBL/GenBank/DDBJ databases">
        <title>De novo transcriptome assembly of four potential Pierce s Disease insect vectors from Arizona vineyards.</title>
        <authorList>
            <person name="Tassone E.E."/>
        </authorList>
    </citation>
    <scope>NUCLEOTIDE SEQUENCE</scope>
</reference>
<feature type="transmembrane region" description="Helical" evidence="9">
    <location>
        <begin position="173"/>
        <end position="192"/>
    </location>
</feature>
<feature type="transmembrane region" description="Helical" evidence="9">
    <location>
        <begin position="79"/>
        <end position="97"/>
    </location>
</feature>
<dbReference type="InterPro" id="IPR051617">
    <property type="entry name" value="UNC-93-like_regulator"/>
</dbReference>
<feature type="transmembrane region" description="Helical" evidence="9">
    <location>
        <begin position="213"/>
        <end position="234"/>
    </location>
</feature>
<feature type="signal peptide" evidence="10">
    <location>
        <begin position="1"/>
        <end position="29"/>
    </location>
</feature>
<evidence type="ECO:0000256" key="9">
    <source>
        <dbReference type="SAM" id="Phobius"/>
    </source>
</evidence>
<gene>
    <name evidence="11" type="ORF">g.9249</name>
</gene>
<dbReference type="Pfam" id="PF05978">
    <property type="entry name" value="UNC-93"/>
    <property type="match status" value="1"/>
</dbReference>
<feature type="transmembrane region" description="Helical" evidence="9">
    <location>
        <begin position="395"/>
        <end position="415"/>
    </location>
</feature>
<dbReference type="AlphaFoldDB" id="A0A1B6LL39"/>
<protein>
    <recommendedName>
        <fullName evidence="7">UNC93-like protein MFSD11</fullName>
    </recommendedName>
    <alternativeName>
        <fullName evidence="8">Major facilitator superfamily domain-containing protein 11</fullName>
    </alternativeName>
</protein>
<feature type="transmembrane region" description="Helical" evidence="9">
    <location>
        <begin position="295"/>
        <end position="315"/>
    </location>
</feature>
<dbReference type="InterPro" id="IPR036259">
    <property type="entry name" value="MFS_trans_sf"/>
</dbReference>
<feature type="transmembrane region" description="Helical" evidence="9">
    <location>
        <begin position="335"/>
        <end position="358"/>
    </location>
</feature>
<sequence length="441" mass="48082">MLMIDRELTCILSLSLCLMLLFTADSTVGNMQKIIVSSISDDDPSFTVEGYTVIAVVYTMSAVSLWFGPYVSYALGPKLTMTLSAIGYLSAIVPLLLENQWMIYGGAFVNGIACGCLWPAHGHYMIENSSPQTMARNVGIFWTIYTTSSLWGNLFVYYKFYGKKYIDQSTRRAVLSFLLVVNIVGVAAFMTLPRSSSDQKTVNYGLIKTVKKCWEILFSYQMFWLMFLVCYAGIQQSFLGGIYSSSIGFTLAFGNSAKELVALSGIVSCLGSLIGGICCIILSRRIRSHSYGRRLFVLFGCAAELLAYLITFANLPDNAVFGNTDQLGLISPSATLAMTGSLLLGFGNSCLNTQIFFIVADLYRENSAEACALVTFVKAVILSVCFYACSHIGLHIQLAILTATAVVGVICFFVAENGIANLPERSLQTQGCVNSDSEQKG</sequence>
<dbReference type="EMBL" id="GEBQ01015569">
    <property type="protein sequence ID" value="JAT24408.1"/>
    <property type="molecule type" value="Transcribed_RNA"/>
</dbReference>
<comment type="subcellular location">
    <subcellularLocation>
        <location evidence="1">Membrane</location>
        <topology evidence="1">Multi-pass membrane protein</topology>
    </subcellularLocation>
</comment>
<feature type="transmembrane region" description="Helical" evidence="9">
    <location>
        <begin position="50"/>
        <end position="67"/>
    </location>
</feature>
<evidence type="ECO:0000256" key="2">
    <source>
        <dbReference type="ARBA" id="ARBA00009172"/>
    </source>
</evidence>
<keyword evidence="4 9" id="KW-1133">Transmembrane helix</keyword>
<keyword evidence="6" id="KW-0325">Glycoprotein</keyword>
<dbReference type="GO" id="GO:0016020">
    <property type="term" value="C:membrane"/>
    <property type="evidence" value="ECO:0007669"/>
    <property type="project" value="UniProtKB-SubCell"/>
</dbReference>
<accession>A0A1B6LL39</accession>
<feature type="transmembrane region" description="Helical" evidence="9">
    <location>
        <begin position="138"/>
        <end position="161"/>
    </location>
</feature>
<dbReference type="SUPFAM" id="SSF103473">
    <property type="entry name" value="MFS general substrate transporter"/>
    <property type="match status" value="1"/>
</dbReference>
<evidence type="ECO:0000256" key="7">
    <source>
        <dbReference type="ARBA" id="ARBA00040302"/>
    </source>
</evidence>
<name>A0A1B6LL39_9HEMI</name>
<evidence type="ECO:0000256" key="3">
    <source>
        <dbReference type="ARBA" id="ARBA00022692"/>
    </source>
</evidence>
<feature type="chain" id="PRO_5008587494" description="UNC93-like protein MFSD11" evidence="10">
    <location>
        <begin position="30"/>
        <end position="441"/>
    </location>
</feature>
<evidence type="ECO:0000256" key="1">
    <source>
        <dbReference type="ARBA" id="ARBA00004141"/>
    </source>
</evidence>
<evidence type="ECO:0000256" key="8">
    <source>
        <dbReference type="ARBA" id="ARBA00041910"/>
    </source>
</evidence>
<evidence type="ECO:0000313" key="11">
    <source>
        <dbReference type="EMBL" id="JAT24408.1"/>
    </source>
</evidence>
<organism evidence="11">
    <name type="scientific">Graphocephala atropunctata</name>
    <dbReference type="NCBI Taxonomy" id="36148"/>
    <lineage>
        <taxon>Eukaryota</taxon>
        <taxon>Metazoa</taxon>
        <taxon>Ecdysozoa</taxon>
        <taxon>Arthropoda</taxon>
        <taxon>Hexapoda</taxon>
        <taxon>Insecta</taxon>
        <taxon>Pterygota</taxon>
        <taxon>Neoptera</taxon>
        <taxon>Paraneoptera</taxon>
        <taxon>Hemiptera</taxon>
        <taxon>Auchenorrhyncha</taxon>
        <taxon>Membracoidea</taxon>
        <taxon>Cicadellidae</taxon>
        <taxon>Cicadellinae</taxon>
        <taxon>Cicadellini</taxon>
        <taxon>Graphocephala</taxon>
    </lineage>
</organism>
<feature type="transmembrane region" description="Helical" evidence="9">
    <location>
        <begin position="370"/>
        <end position="389"/>
    </location>
</feature>
<keyword evidence="3 9" id="KW-0812">Transmembrane</keyword>
<comment type="similarity">
    <text evidence="2">Belongs to the unc-93 family.</text>
</comment>
<dbReference type="Gene3D" id="1.20.1250.20">
    <property type="entry name" value="MFS general substrate transporter like domains"/>
    <property type="match status" value="2"/>
</dbReference>
<evidence type="ECO:0000256" key="10">
    <source>
        <dbReference type="SAM" id="SignalP"/>
    </source>
</evidence>
<proteinExistence type="inferred from homology"/>
<feature type="transmembrane region" description="Helical" evidence="9">
    <location>
        <begin position="260"/>
        <end position="283"/>
    </location>
</feature>
<dbReference type="InterPro" id="IPR010291">
    <property type="entry name" value="Ion_channel_UNC-93"/>
</dbReference>
<evidence type="ECO:0000256" key="4">
    <source>
        <dbReference type="ARBA" id="ARBA00022989"/>
    </source>
</evidence>
<keyword evidence="10" id="KW-0732">Signal</keyword>
<dbReference type="PANTHER" id="PTHR23294:SF0">
    <property type="entry name" value="UNC93-LIKE PROTEIN MFSD11"/>
    <property type="match status" value="1"/>
</dbReference>